<feature type="compositionally biased region" description="Low complexity" evidence="6">
    <location>
        <begin position="1355"/>
        <end position="1371"/>
    </location>
</feature>
<comment type="caution">
    <text evidence="8">The sequence shown here is derived from an EMBL/GenBank/DDBJ whole genome shotgun (WGS) entry which is preliminary data.</text>
</comment>
<evidence type="ECO:0000256" key="5">
    <source>
        <dbReference type="SAM" id="Coils"/>
    </source>
</evidence>
<feature type="compositionally biased region" description="Low complexity" evidence="6">
    <location>
        <begin position="490"/>
        <end position="501"/>
    </location>
</feature>
<feature type="compositionally biased region" description="Basic and acidic residues" evidence="6">
    <location>
        <begin position="674"/>
        <end position="692"/>
    </location>
</feature>
<dbReference type="PANTHER" id="PTHR31200">
    <property type="entry name" value="INO80 COMPLEX SUBUNIT C"/>
    <property type="match status" value="1"/>
</dbReference>
<dbReference type="PROSITE" id="PS50913">
    <property type="entry name" value="GRIP"/>
    <property type="match status" value="1"/>
</dbReference>
<evidence type="ECO:0000256" key="1">
    <source>
        <dbReference type="ARBA" id="ARBA00004123"/>
    </source>
</evidence>
<evidence type="ECO:0000259" key="7">
    <source>
        <dbReference type="PROSITE" id="PS50913"/>
    </source>
</evidence>
<feature type="region of interest" description="Disordered" evidence="6">
    <location>
        <begin position="1335"/>
        <end position="1382"/>
    </location>
</feature>
<feature type="compositionally biased region" description="Low complexity" evidence="6">
    <location>
        <begin position="209"/>
        <end position="221"/>
    </location>
</feature>
<feature type="compositionally biased region" description="Polar residues" evidence="6">
    <location>
        <begin position="245"/>
        <end position="256"/>
    </location>
</feature>
<feature type="region of interest" description="Disordered" evidence="6">
    <location>
        <begin position="433"/>
        <end position="506"/>
    </location>
</feature>
<reference evidence="8 9" key="1">
    <citation type="submission" date="2015-06" db="EMBL/GenBank/DDBJ databases">
        <title>Draft genome of the ant-associated black yeast Phialophora attae CBS 131958.</title>
        <authorList>
            <person name="Moreno L.F."/>
            <person name="Stielow B.J."/>
            <person name="de Hoog S."/>
            <person name="Vicente V.A."/>
            <person name="Weiss V.A."/>
            <person name="de Vries M."/>
            <person name="Cruz L.M."/>
            <person name="Souza E.M."/>
        </authorList>
    </citation>
    <scope>NUCLEOTIDE SEQUENCE [LARGE SCALE GENOMIC DNA]</scope>
    <source>
        <strain evidence="8 9">CBS 131958</strain>
    </source>
</reference>
<dbReference type="SMART" id="SM00755">
    <property type="entry name" value="Grip"/>
    <property type="match status" value="1"/>
</dbReference>
<feature type="compositionally biased region" description="Polar residues" evidence="6">
    <location>
        <begin position="58"/>
        <end position="67"/>
    </location>
</feature>
<gene>
    <name evidence="8" type="ORF">AB675_4120</name>
</gene>
<organism evidence="8 9">
    <name type="scientific">Cyphellophora attinorum</name>
    <dbReference type="NCBI Taxonomy" id="1664694"/>
    <lineage>
        <taxon>Eukaryota</taxon>
        <taxon>Fungi</taxon>
        <taxon>Dikarya</taxon>
        <taxon>Ascomycota</taxon>
        <taxon>Pezizomycotina</taxon>
        <taxon>Eurotiomycetes</taxon>
        <taxon>Chaetothyriomycetidae</taxon>
        <taxon>Chaetothyriales</taxon>
        <taxon>Cyphellophoraceae</taxon>
        <taxon>Cyphellophora</taxon>
    </lineage>
</organism>
<evidence type="ECO:0000313" key="8">
    <source>
        <dbReference type="EMBL" id="KPI38575.1"/>
    </source>
</evidence>
<dbReference type="InterPro" id="IPR029525">
    <property type="entry name" value="INO80C/Ies6"/>
</dbReference>
<feature type="region of interest" description="Disordered" evidence="6">
    <location>
        <begin position="28"/>
        <end position="92"/>
    </location>
</feature>
<keyword evidence="4" id="KW-0539">Nucleus</keyword>
<feature type="compositionally biased region" description="Basic and acidic residues" evidence="6">
    <location>
        <begin position="1081"/>
        <end position="1090"/>
    </location>
</feature>
<proteinExistence type="predicted"/>
<protein>
    <submittedName>
        <fullName evidence="8">Golgin IMH1</fullName>
    </submittedName>
</protein>
<keyword evidence="2" id="KW-0805">Transcription regulation</keyword>
<dbReference type="PANTHER" id="PTHR31200:SF1">
    <property type="entry name" value="INO80 COMPLEX SUBUNIT C"/>
    <property type="match status" value="1"/>
</dbReference>
<dbReference type="GeneID" id="28736116"/>
<dbReference type="Pfam" id="PF08265">
    <property type="entry name" value="YL1_C"/>
    <property type="match status" value="1"/>
</dbReference>
<dbReference type="InterPro" id="IPR013272">
    <property type="entry name" value="Vps72/YL1_C"/>
</dbReference>
<dbReference type="GO" id="GO:0031011">
    <property type="term" value="C:Ino80 complex"/>
    <property type="evidence" value="ECO:0007669"/>
    <property type="project" value="InterPro"/>
</dbReference>
<feature type="compositionally biased region" description="Low complexity" evidence="6">
    <location>
        <begin position="771"/>
        <end position="782"/>
    </location>
</feature>
<feature type="region of interest" description="Disordered" evidence="6">
    <location>
        <begin position="205"/>
        <end position="299"/>
    </location>
</feature>
<keyword evidence="5" id="KW-0175">Coiled coil</keyword>
<feature type="compositionally biased region" description="Basic residues" evidence="6">
    <location>
        <begin position="795"/>
        <end position="805"/>
    </location>
</feature>
<dbReference type="STRING" id="1664694.A0A0N1H928"/>
<dbReference type="Pfam" id="PF01465">
    <property type="entry name" value="GRIP"/>
    <property type="match status" value="1"/>
</dbReference>
<feature type="region of interest" description="Disordered" evidence="6">
    <location>
        <begin position="765"/>
        <end position="835"/>
    </location>
</feature>
<comment type="subcellular location">
    <subcellularLocation>
        <location evidence="1">Nucleus</location>
    </subcellularLocation>
</comment>
<dbReference type="RefSeq" id="XP_017998538.1">
    <property type="nucleotide sequence ID" value="XM_018144236.1"/>
</dbReference>
<feature type="compositionally biased region" description="Polar residues" evidence="6">
    <location>
        <begin position="465"/>
        <end position="480"/>
    </location>
</feature>
<feature type="domain" description="GRIP" evidence="7">
    <location>
        <begin position="1383"/>
        <end position="1433"/>
    </location>
</feature>
<dbReference type="GO" id="GO:0006338">
    <property type="term" value="P:chromatin remodeling"/>
    <property type="evidence" value="ECO:0007669"/>
    <property type="project" value="InterPro"/>
</dbReference>
<feature type="region of interest" description="Disordered" evidence="6">
    <location>
        <begin position="662"/>
        <end position="694"/>
    </location>
</feature>
<feature type="region of interest" description="Disordered" evidence="6">
    <location>
        <begin position="720"/>
        <end position="752"/>
    </location>
</feature>
<feature type="compositionally biased region" description="Low complexity" evidence="6">
    <location>
        <begin position="228"/>
        <end position="237"/>
    </location>
</feature>
<evidence type="ECO:0000256" key="3">
    <source>
        <dbReference type="ARBA" id="ARBA00023163"/>
    </source>
</evidence>
<keyword evidence="3" id="KW-0804">Transcription</keyword>
<evidence type="ECO:0000256" key="2">
    <source>
        <dbReference type="ARBA" id="ARBA00023015"/>
    </source>
</evidence>
<evidence type="ECO:0000256" key="4">
    <source>
        <dbReference type="ARBA" id="ARBA00023242"/>
    </source>
</evidence>
<dbReference type="OrthoDB" id="1926336at2759"/>
<dbReference type="Gene3D" id="1.10.287.1490">
    <property type="match status" value="2"/>
</dbReference>
<dbReference type="EMBL" id="LFJN01000018">
    <property type="protein sequence ID" value="KPI38575.1"/>
    <property type="molecule type" value="Genomic_DNA"/>
</dbReference>
<dbReference type="Proteomes" id="UP000038010">
    <property type="component" value="Unassembled WGS sequence"/>
</dbReference>
<dbReference type="VEuPathDB" id="FungiDB:AB675_4120"/>
<feature type="coiled-coil region" evidence="5">
    <location>
        <begin position="860"/>
        <end position="925"/>
    </location>
</feature>
<feature type="region of interest" description="Disordered" evidence="6">
    <location>
        <begin position="1042"/>
        <end position="1090"/>
    </location>
</feature>
<dbReference type="SMART" id="SM00993">
    <property type="entry name" value="YL1_C"/>
    <property type="match status" value="1"/>
</dbReference>
<feature type="compositionally biased region" description="Basic and acidic residues" evidence="6">
    <location>
        <begin position="433"/>
        <end position="444"/>
    </location>
</feature>
<evidence type="ECO:0000313" key="9">
    <source>
        <dbReference type="Proteomes" id="UP000038010"/>
    </source>
</evidence>
<feature type="compositionally biased region" description="Basic and acidic residues" evidence="6">
    <location>
        <begin position="1042"/>
        <end position="1060"/>
    </location>
</feature>
<accession>A0A0N1H928</accession>
<keyword evidence="9" id="KW-1185">Reference proteome</keyword>
<name>A0A0N1H928_9EURO</name>
<feature type="compositionally biased region" description="Low complexity" evidence="6">
    <location>
        <begin position="1335"/>
        <end position="1344"/>
    </location>
</feature>
<evidence type="ECO:0000256" key="6">
    <source>
        <dbReference type="SAM" id="MobiDB-lite"/>
    </source>
</evidence>
<sequence>MPPTPQPQDDSHQQLLDQMDIFYTVKPFRNQTWKPSGRRNKNTKQIIGETQRREASVMATQNNSGASTPLPATGVTSDGAMTPVQGPGAGKPVNMAQAAQSLSTLVLERNLLKATNGNAPNLGPAVTYTNIESAPSLHPAHQKQYCDITGIPSRYTDPKTKLRYYDKEIFGVVRTLGPGGPDSYLAARGANVRFKGAIDARIAEEQARQRQAAASGSPQRGQTRRRGPGQQDGRTPRVSSRQREPTTGNAIKTPNPSDFEPAFSIGGDDSLPPSRVSTPLPDNAPSQAKGNEADDKVADGHPVQEDAATDARDTNGNAEPAQPVELPVDVRTKLRKLERIESKYGELLKAYRIVHSRAQAIEPFEATLREYTPLTSIGDPASLIEYLGQITTKGDMVLDELKRVSSERDELKQKNQQADKTIEQLRTEVSDLKLATAREPKASEEQVGLVPETTGGEDTKDDSQHTMSPTTSVKSPSSISARIPSLSLFSPRSKPTSPPSKDTTEDLFSYDSEVPRLEKELHSSQEQIEDLKQQLGKVKGDLTVARESTGGMAVSLESATRELQELRESKDKFDSEKARLQRRIDELVASELSTSQQSSRSQDEMIEIRGQISSLTAELEQVKQNLHTTEAAKTRMESDLEAARADLATSAEKLAQKDSELKELESSLAAAKQAARDHEQRRSDETVSEKKIGTMQAVMDTLRSQLKSAEATINEVRTEMAKNEEHFNSRPSTKVFGFFDDDSSLDPSDFKSRDDVVAYISKNFGAQKETSGSQGASEGSAAKPSAPTSGQGSKKSNKKKKKGKGKGAATVTDDIEADEPVAGADDVGNVAPSPSPEVIAKLEKEIVELKEAIGHRDLSIERLSKQIKDQEALKEEIETLRDDLLHQGEEHVEARDRLKVVESERKALVEKTEQLEAELLELQKAMSTRSAADEDQKNVAKELVELKLKSTSLQSDLTAAEQLAATRFKDLSDLRELLSKAQPELKSLRAEIAELKKAKEDLKNQEGELKRMEARHEDLKAEMKGFGKRLSDKDAEVKELQQKIEQETSTRTRAEEDLRTTESQLRTSEARRQEATTASKDSNESLRKSREEITKLKTQLSDLEARVTTHDRQVTELREEVTLKAALHSSAQSLVQSLRDQTHELNTQAREASTRAENLEEELAEAQRMLTERTREGQTMRMLLNQSETGTESRVREMKERMDAAIEERDRVEDEASVSSRRMIRELDEAKSKAREAQRALKILEDEKDELNIKQRDSKRRLNDLEQASERASKEVEDVRAAMAGLREALNESERQVQDLETQRIELRKASAEAKENIDKLTKSNKTLSDEVKALQAGAKKQQAVRPGLESGLQSSRASTDSTSARSPAPSAREKQGSAPQGLSQGTVDYVYLKNVLLQFLEQKDKAHQRQLIPVLGMLLHFDRKDEQRWMSAITAK</sequence>
<dbReference type="InterPro" id="IPR000237">
    <property type="entry name" value="GRIP_dom"/>
</dbReference>